<dbReference type="PANTHER" id="PTHR33988:SF3">
    <property type="entry name" value="ENDORIBONUCLEASE TOXIN CHPB-RELATED"/>
    <property type="match status" value="1"/>
</dbReference>
<evidence type="ECO:0000313" key="2">
    <source>
        <dbReference type="Proteomes" id="UP001458946"/>
    </source>
</evidence>
<proteinExistence type="predicted"/>
<reference evidence="1 2" key="1">
    <citation type="submission" date="2024-02" db="EMBL/GenBank/DDBJ databases">
        <title>Deinococcus xinjiangensis NBRC 107630.</title>
        <authorList>
            <person name="Ichikawa N."/>
            <person name="Katano-Makiyama Y."/>
            <person name="Hidaka K."/>
        </authorList>
    </citation>
    <scope>NUCLEOTIDE SEQUENCE [LARGE SCALE GENOMIC DNA]</scope>
    <source>
        <strain evidence="1 2">NBRC 107630</strain>
    </source>
</reference>
<keyword evidence="2" id="KW-1185">Reference proteome</keyword>
<organism evidence="1 2">
    <name type="scientific">Deinococcus xinjiangensis</name>
    <dbReference type="NCBI Taxonomy" id="457454"/>
    <lineage>
        <taxon>Bacteria</taxon>
        <taxon>Thermotogati</taxon>
        <taxon>Deinococcota</taxon>
        <taxon>Deinococci</taxon>
        <taxon>Deinococcales</taxon>
        <taxon>Deinococcaceae</taxon>
        <taxon>Deinococcus</taxon>
    </lineage>
</organism>
<name>A0ABP9VC55_9DEIO</name>
<dbReference type="Pfam" id="PF02452">
    <property type="entry name" value="PemK_toxin"/>
    <property type="match status" value="1"/>
</dbReference>
<dbReference type="RefSeq" id="WP_353541251.1">
    <property type="nucleotide sequence ID" value="NZ_BAABRN010000008.1"/>
</dbReference>
<dbReference type="Proteomes" id="UP001458946">
    <property type="component" value="Unassembled WGS sequence"/>
</dbReference>
<dbReference type="SUPFAM" id="SSF50118">
    <property type="entry name" value="Cell growth inhibitor/plasmid maintenance toxic component"/>
    <property type="match status" value="1"/>
</dbReference>
<evidence type="ECO:0000313" key="1">
    <source>
        <dbReference type="EMBL" id="GAA5501277.1"/>
    </source>
</evidence>
<sequence length="116" mass="12392">MVGEYVPDEGHLIWLNFTPQAGHEQGGRRPALVLTPAAYNGLTGLMQAAPITSRVKGYPFEVVLPEGCGVSGVVLSDHTRSLDWRSRRAEFIADAPAGVMAEVRGKLGGLLGLIPR</sequence>
<accession>A0ABP9VC55</accession>
<dbReference type="NCBIfam" id="NF007386">
    <property type="entry name" value="PRK09907.1"/>
    <property type="match status" value="1"/>
</dbReference>
<protein>
    <submittedName>
        <fullName evidence="1">Endoribonuclease toxin MazF</fullName>
    </submittedName>
</protein>
<comment type="caution">
    <text evidence="1">The sequence shown here is derived from an EMBL/GenBank/DDBJ whole genome shotgun (WGS) entry which is preliminary data.</text>
</comment>
<gene>
    <name evidence="1" type="primary">mazF_2</name>
    <name evidence="1" type="ORF">Dxin01_01009</name>
</gene>
<dbReference type="InterPro" id="IPR003477">
    <property type="entry name" value="PemK-like"/>
</dbReference>
<dbReference type="Gene3D" id="2.30.30.110">
    <property type="match status" value="1"/>
</dbReference>
<dbReference type="PANTHER" id="PTHR33988">
    <property type="entry name" value="ENDORIBONUCLEASE MAZF-RELATED"/>
    <property type="match status" value="1"/>
</dbReference>
<dbReference type="EMBL" id="BAABRN010000008">
    <property type="protein sequence ID" value="GAA5501277.1"/>
    <property type="molecule type" value="Genomic_DNA"/>
</dbReference>
<dbReference type="InterPro" id="IPR011067">
    <property type="entry name" value="Plasmid_toxin/cell-grow_inhib"/>
</dbReference>